<dbReference type="EMBL" id="JBHTKL010000005">
    <property type="protein sequence ID" value="MFD1019558.1"/>
    <property type="molecule type" value="Genomic_DNA"/>
</dbReference>
<dbReference type="PROSITE" id="PS51257">
    <property type="entry name" value="PROKAR_LIPOPROTEIN"/>
    <property type="match status" value="1"/>
</dbReference>
<feature type="transmembrane region" description="Helical" evidence="1">
    <location>
        <begin position="21"/>
        <end position="39"/>
    </location>
</feature>
<dbReference type="Proteomes" id="UP001596990">
    <property type="component" value="Unassembled WGS sequence"/>
</dbReference>
<evidence type="ECO:0008006" key="4">
    <source>
        <dbReference type="Google" id="ProtNLM"/>
    </source>
</evidence>
<evidence type="ECO:0000256" key="1">
    <source>
        <dbReference type="SAM" id="Phobius"/>
    </source>
</evidence>
<keyword evidence="1" id="KW-1133">Transmembrane helix</keyword>
<reference evidence="3" key="1">
    <citation type="journal article" date="2019" name="Int. J. Syst. Evol. Microbiol.">
        <title>The Global Catalogue of Microorganisms (GCM) 10K type strain sequencing project: providing services to taxonomists for standard genome sequencing and annotation.</title>
        <authorList>
            <consortium name="The Broad Institute Genomics Platform"/>
            <consortium name="The Broad Institute Genome Sequencing Center for Infectious Disease"/>
            <person name="Wu L."/>
            <person name="Ma J."/>
        </authorList>
    </citation>
    <scope>NUCLEOTIDE SEQUENCE [LARGE SCALE GENOMIC DNA]</scope>
    <source>
        <strain evidence="3">CCUG 56607</strain>
    </source>
</reference>
<dbReference type="RefSeq" id="WP_386059644.1">
    <property type="nucleotide sequence ID" value="NZ_JBHTKL010000005.1"/>
</dbReference>
<organism evidence="2 3">
    <name type="scientific">Thalassobacillus hwangdonensis</name>
    <dbReference type="NCBI Taxonomy" id="546108"/>
    <lineage>
        <taxon>Bacteria</taxon>
        <taxon>Bacillati</taxon>
        <taxon>Bacillota</taxon>
        <taxon>Bacilli</taxon>
        <taxon>Bacillales</taxon>
        <taxon>Bacillaceae</taxon>
        <taxon>Thalassobacillus</taxon>
    </lineage>
</organism>
<protein>
    <recommendedName>
        <fullName evidence="4">DUF3221 domain-containing protein</fullName>
    </recommendedName>
</protein>
<comment type="caution">
    <text evidence="2">The sequence shown here is derived from an EMBL/GenBank/DDBJ whole genome shotgun (WGS) entry which is preliminary data.</text>
</comment>
<sequence>MKKKSETDLLDLIFKGDLMRFVITGIMLVLFLAGCSSYSEEFIISGEVTRVEGDLVSIDNQEIKVDDPSDFKVGQKVKVTLIDHTSEEDWDPDDFEVKKVTFMK</sequence>
<evidence type="ECO:0000313" key="2">
    <source>
        <dbReference type="EMBL" id="MFD1019558.1"/>
    </source>
</evidence>
<accession>A0ABW3L3J7</accession>
<gene>
    <name evidence="2" type="ORF">ACFQ2J_10280</name>
</gene>
<name>A0ABW3L3J7_9BACI</name>
<keyword evidence="3" id="KW-1185">Reference proteome</keyword>
<evidence type="ECO:0000313" key="3">
    <source>
        <dbReference type="Proteomes" id="UP001596990"/>
    </source>
</evidence>
<keyword evidence="1" id="KW-0812">Transmembrane</keyword>
<proteinExistence type="predicted"/>
<keyword evidence="1" id="KW-0472">Membrane</keyword>